<evidence type="ECO:0000256" key="1">
    <source>
        <dbReference type="ARBA" id="ARBA00022737"/>
    </source>
</evidence>
<dbReference type="PROSITE" id="PS51635">
    <property type="entry name" value="PNPLA"/>
    <property type="match status" value="1"/>
</dbReference>
<dbReference type="Gene3D" id="3.40.50.300">
    <property type="entry name" value="P-loop containing nucleotide triphosphate hydrolases"/>
    <property type="match status" value="1"/>
</dbReference>
<accession>A0A370TAN2</accession>
<dbReference type="Gene3D" id="3.40.1090.10">
    <property type="entry name" value="Cytosolic phospholipase A2 catalytic domain"/>
    <property type="match status" value="1"/>
</dbReference>
<name>A0A370TAN2_9HELO</name>
<dbReference type="Pfam" id="PF01734">
    <property type="entry name" value="Patatin"/>
    <property type="match status" value="1"/>
</dbReference>
<keyword evidence="9" id="KW-1185">Reference proteome</keyword>
<dbReference type="InterPro" id="IPR056884">
    <property type="entry name" value="NPHP3-like_N"/>
</dbReference>
<evidence type="ECO:0000256" key="5">
    <source>
        <dbReference type="PROSITE-ProRule" id="PRU01161"/>
    </source>
</evidence>
<organism evidence="8 9">
    <name type="scientific">Venustampulla echinocandica</name>
    <dbReference type="NCBI Taxonomy" id="2656787"/>
    <lineage>
        <taxon>Eukaryota</taxon>
        <taxon>Fungi</taxon>
        <taxon>Dikarya</taxon>
        <taxon>Ascomycota</taxon>
        <taxon>Pezizomycotina</taxon>
        <taxon>Leotiomycetes</taxon>
        <taxon>Helotiales</taxon>
        <taxon>Pleuroascaceae</taxon>
        <taxon>Venustampulla</taxon>
    </lineage>
</organism>
<dbReference type="Proteomes" id="UP000254866">
    <property type="component" value="Unassembled WGS sequence"/>
</dbReference>
<reference evidence="8 9" key="1">
    <citation type="journal article" date="2018" name="IMA Fungus">
        <title>IMA Genome-F 9: Draft genome sequence of Annulohypoxylon stygium, Aspergillus mulundensis, Berkeleyomyces basicola (syn. Thielaviopsis basicola), Ceratocystis smalleyi, two Cercospora beticola strains, Coleophoma cylindrospora, Fusarium fracticaudum, Phialophora cf. hyalina, and Morchella septimelata.</title>
        <authorList>
            <person name="Wingfield B.D."/>
            <person name="Bills G.F."/>
            <person name="Dong Y."/>
            <person name="Huang W."/>
            <person name="Nel W.J."/>
            <person name="Swalarsk-Parry B.S."/>
            <person name="Vaghefi N."/>
            <person name="Wilken P.M."/>
            <person name="An Z."/>
            <person name="de Beer Z.W."/>
            <person name="De Vos L."/>
            <person name="Chen L."/>
            <person name="Duong T.A."/>
            <person name="Gao Y."/>
            <person name="Hammerbacher A."/>
            <person name="Kikkert J.R."/>
            <person name="Li Y."/>
            <person name="Li H."/>
            <person name="Li K."/>
            <person name="Li Q."/>
            <person name="Liu X."/>
            <person name="Ma X."/>
            <person name="Naidoo K."/>
            <person name="Pethybridge S.J."/>
            <person name="Sun J."/>
            <person name="Steenkamp E.T."/>
            <person name="van der Nest M.A."/>
            <person name="van Wyk S."/>
            <person name="Wingfield M.J."/>
            <person name="Xiong C."/>
            <person name="Yue Q."/>
            <person name="Zhang X."/>
        </authorList>
    </citation>
    <scope>NUCLEOTIDE SEQUENCE [LARGE SCALE GENOMIC DNA]</scope>
    <source>
        <strain evidence="8 9">BP 5553</strain>
    </source>
</reference>
<dbReference type="PANTHER" id="PTHR24185:SF1">
    <property type="entry name" value="CALCIUM-INDEPENDENT PHOSPHOLIPASE A2-GAMMA"/>
    <property type="match status" value="1"/>
</dbReference>
<dbReference type="InterPro" id="IPR027417">
    <property type="entry name" value="P-loop_NTPase"/>
</dbReference>
<evidence type="ECO:0000256" key="2">
    <source>
        <dbReference type="ARBA" id="ARBA00022801"/>
    </source>
</evidence>
<dbReference type="RefSeq" id="XP_031865228.1">
    <property type="nucleotide sequence ID" value="XM_032018820.1"/>
</dbReference>
<dbReference type="GO" id="GO:0016020">
    <property type="term" value="C:membrane"/>
    <property type="evidence" value="ECO:0007669"/>
    <property type="project" value="TreeGrafter"/>
</dbReference>
<dbReference type="STRING" id="2656787.A0A370TAN2"/>
<dbReference type="OrthoDB" id="1658288at2759"/>
<dbReference type="GO" id="GO:0016042">
    <property type="term" value="P:lipid catabolic process"/>
    <property type="evidence" value="ECO:0007669"/>
    <property type="project" value="UniProtKB-UniRule"/>
</dbReference>
<evidence type="ECO:0000256" key="4">
    <source>
        <dbReference type="ARBA" id="ARBA00023098"/>
    </source>
</evidence>
<dbReference type="InterPro" id="IPR002641">
    <property type="entry name" value="PNPLA_dom"/>
</dbReference>
<feature type="short sequence motif" description="DGA/G" evidence="5">
    <location>
        <begin position="287"/>
        <end position="289"/>
    </location>
</feature>
<feature type="compositionally biased region" description="Low complexity" evidence="6">
    <location>
        <begin position="946"/>
        <end position="964"/>
    </location>
</feature>
<feature type="active site" description="Proton acceptor" evidence="5">
    <location>
        <position position="287"/>
    </location>
</feature>
<dbReference type="GO" id="GO:0019369">
    <property type="term" value="P:arachidonate metabolic process"/>
    <property type="evidence" value="ECO:0007669"/>
    <property type="project" value="TreeGrafter"/>
</dbReference>
<dbReference type="EMBL" id="NPIC01000014">
    <property type="protein sequence ID" value="RDL30852.1"/>
    <property type="molecule type" value="Genomic_DNA"/>
</dbReference>
<dbReference type="GeneID" id="43603046"/>
<proteinExistence type="predicted"/>
<feature type="active site" description="Nucleophile" evidence="5">
    <location>
        <position position="146"/>
    </location>
</feature>
<gene>
    <name evidence="8" type="ORF">BP5553_10197</name>
</gene>
<dbReference type="PANTHER" id="PTHR24185">
    <property type="entry name" value="CALCIUM-INDEPENDENT PHOSPHOLIPASE A2-GAMMA"/>
    <property type="match status" value="1"/>
</dbReference>
<dbReference type="SUPFAM" id="SSF52151">
    <property type="entry name" value="FabD/lysophospholipase-like"/>
    <property type="match status" value="1"/>
</dbReference>
<evidence type="ECO:0000256" key="3">
    <source>
        <dbReference type="ARBA" id="ARBA00022963"/>
    </source>
</evidence>
<sequence>MANSQPESEGPSLAEDTNIGQAWDCQEGPRSILTESETLQPSLHRFEQNLYGSDIGRSSQSYCREPDPRNSDTSSPFPGSVIYKAVAGNVRMKRPVYGKELCLLSLDGGGVRGLSSLHILKRLMESINPDNPPKPCEYFDMIGGTSTGGLIALMLGRLRMPVDEAIDAYIALAPKIFTKVHHRVTLKGQLQGRFDHTAIKDGVRDLLDENGYEREDLLKDLSSDGCKTFVCATNKLNSETTVLSSYPSRRRGSDLLNITKIWEAARATAAASSFFDPISIGGVEFVDGATPANNPIGEMWTEAFDTFKEGDDWRLEDNILCLVSIGTGIPTIKPFGDDPIKLGKALLAIATDTEKRAEDFHRHHSRMALDYRYFRFNVLRGLENVGLEDASKKDQIVACTQMYLQSEAIFSAVEACASMLIGRENLQPVIDAVRHNAAQSMAEFTNLRELQEVQEALRSGSNSLTWFTNTSAYRRWLQEDEESKYIWYPITDDSALYRHQNVMAALCYHLLQQAATGGHPTYQIFYVRFSDTEAIQKADSTITTTIPMQLEDIFAKLVSQVLVTYDDIRKSILSFSRPYRSLLRQLFNKSQSIGKEDLVDLLLACLRQTDIVDEMQARIRKPKVIVLENAKDILQITASKLAFKVTQLSGNTRLLVSSKSGDVGEVESWRGHKIDESTECTECLESLRFETMFARREQVVYAESGTNEWIWAYGPYVEWTRAASGILWIQGKPGSGKSVLAKTILGHLTRTSDIQPWIIADWFYNARGGERSTSHISMLRAILFQVLKQDRSFFRYYQDAYRSSRWLDCLADVLLRIAGGGSDIPPVACILDAMDEAIDGPTSKSVDLHNSPKTLENTLELMQDIINIPGSSIKFIILSRPNRSIEKYLRYYHKVVLEYANTRDIEIVVDAGLRSLRRAIAVFDSSDEEGQSEQRSRRQRHKPPRSHLSLSKASSSTQKSSSSRIFKRSRESEEEGISTIRDYLLKNAQGVILWVTLITKDLLRHVEKGMFTFQELQKLLDELPLELHGLYCRITHELRMSSSELDQIKARRILLWVIGASETRLLELRELLDALAIIWNLDEALQSTNDPISSNRPQVRSWNHFRRSIHELCGPFIEVIRPASRLSDELFDDFEVEPTFLVQLLHQSAKDFLASSDAQSFQVKASEAKDKVKQDKIKYMRVALPQVPTGYMPRVDVADTELAMNVEELAQYFEQKLLLQYVLATLPREVRRKHVLQFQESSATASRPSLMAFFARTFLGDIDVVKSAENNIVGTYFRVAVKTGLVTAIKNMLAITSTAEWWLGFYQHIVENAALLAAVDHGLLDEVQNLLHSHPSGGPFLHANASLLDRAAQTGVKEIAMYIYDKAFCGPVSPDNGILDRNSFLADVQKAKNASTGMTVDIEEIREAIHAIMVR</sequence>
<dbReference type="InterPro" id="IPR016035">
    <property type="entry name" value="Acyl_Trfase/lysoPLipase"/>
</dbReference>
<dbReference type="SUPFAM" id="SSF52540">
    <property type="entry name" value="P-loop containing nucleoside triphosphate hydrolases"/>
    <property type="match status" value="1"/>
</dbReference>
<dbReference type="Pfam" id="PF24883">
    <property type="entry name" value="NPHP3_N"/>
    <property type="match status" value="1"/>
</dbReference>
<evidence type="ECO:0000256" key="6">
    <source>
        <dbReference type="SAM" id="MobiDB-lite"/>
    </source>
</evidence>
<evidence type="ECO:0000259" key="7">
    <source>
        <dbReference type="PROSITE" id="PS51635"/>
    </source>
</evidence>
<keyword evidence="4 5" id="KW-0443">Lipid metabolism</keyword>
<dbReference type="GO" id="GO:0046486">
    <property type="term" value="P:glycerolipid metabolic process"/>
    <property type="evidence" value="ECO:0007669"/>
    <property type="project" value="UniProtKB-ARBA"/>
</dbReference>
<keyword evidence="2 5" id="KW-0378">Hydrolase</keyword>
<evidence type="ECO:0000313" key="9">
    <source>
        <dbReference type="Proteomes" id="UP000254866"/>
    </source>
</evidence>
<comment type="caution">
    <text evidence="8">The sequence shown here is derived from an EMBL/GenBank/DDBJ whole genome shotgun (WGS) entry which is preliminary data.</text>
</comment>
<feature type="region of interest" description="Disordered" evidence="6">
    <location>
        <begin position="57"/>
        <end position="78"/>
    </location>
</feature>
<dbReference type="GO" id="GO:0047499">
    <property type="term" value="F:calcium-independent phospholipase A2 activity"/>
    <property type="evidence" value="ECO:0007669"/>
    <property type="project" value="TreeGrafter"/>
</dbReference>
<feature type="region of interest" description="Disordered" evidence="6">
    <location>
        <begin position="1"/>
        <end position="39"/>
    </location>
</feature>
<feature type="region of interest" description="Disordered" evidence="6">
    <location>
        <begin position="927"/>
        <end position="970"/>
    </location>
</feature>
<evidence type="ECO:0000313" key="8">
    <source>
        <dbReference type="EMBL" id="RDL30852.1"/>
    </source>
</evidence>
<dbReference type="CDD" id="cd07216">
    <property type="entry name" value="Pat17_PNPLA8_PNPLA9_like3"/>
    <property type="match status" value="1"/>
</dbReference>
<protein>
    <recommendedName>
        <fullName evidence="7">PNPLA domain-containing protein</fullName>
    </recommendedName>
</protein>
<keyword evidence="3 5" id="KW-0442">Lipid degradation</keyword>
<feature type="short sequence motif" description="GXSXG" evidence="5">
    <location>
        <begin position="144"/>
        <end position="148"/>
    </location>
</feature>
<feature type="domain" description="PNPLA" evidence="7">
    <location>
        <begin position="104"/>
        <end position="300"/>
    </location>
</feature>
<feature type="short sequence motif" description="GXGXXG" evidence="5">
    <location>
        <begin position="108"/>
        <end position="113"/>
    </location>
</feature>
<keyword evidence="1" id="KW-0677">Repeat</keyword>